<name>A0A1G7MRC7_PSEOR</name>
<dbReference type="GO" id="GO:0003677">
    <property type="term" value="F:DNA binding"/>
    <property type="evidence" value="ECO:0007669"/>
    <property type="project" value="UniProtKB-KW"/>
</dbReference>
<dbReference type="STRING" id="366584.SAMN05216377_10623"/>
<dbReference type="RefSeq" id="WP_093081506.1">
    <property type="nucleotide sequence ID" value="NZ_FNBE01000006.1"/>
</dbReference>
<sequence length="345" mass="37940">MRTLSAEAQRKALLGRQLLLERAPLDPVRAVEKVGGLQTQYSPSGYVGLWSRLAAFSRDDLTEALHRGRIVQGWMMRCTIHMVSAADWAPLTEAVREARRALWLRTVPAARELDMPAVAATVAELLADGPRKQAEITARLVADGFPTLAWQGVQLWLDLVRIPPAGTWDSPRAHVYELASRWLRARSVTDPQELLVRRYLGGFGPATPQDVARYAGWSITDTRAVLARMSLREFADGLVDLPRAPLPAPDTPAPVRFLGPWDAVLLLGHAKRTGILPAEHRDKVFHVRMPQSTPTFLVDGRVAGTWTHLDGAVRVTPFAPLSPAARDEVDAEAARLAAFYAVGRG</sequence>
<protein>
    <submittedName>
        <fullName evidence="1">Winged helix DNA-binding domain-containing protein</fullName>
    </submittedName>
</protein>
<gene>
    <name evidence="1" type="ORF">SAMN05216377_10623</name>
</gene>
<dbReference type="PANTHER" id="PTHR38479:SF2">
    <property type="entry name" value="WINGED HELIX DNA-BINDING DOMAIN-CONTAINING PROTEIN"/>
    <property type="match status" value="1"/>
</dbReference>
<proteinExistence type="predicted"/>
<organism evidence="1 2">
    <name type="scientific">Pseudonocardia oroxyli</name>
    <dbReference type="NCBI Taxonomy" id="366584"/>
    <lineage>
        <taxon>Bacteria</taxon>
        <taxon>Bacillati</taxon>
        <taxon>Actinomycetota</taxon>
        <taxon>Actinomycetes</taxon>
        <taxon>Pseudonocardiales</taxon>
        <taxon>Pseudonocardiaceae</taxon>
        <taxon>Pseudonocardia</taxon>
    </lineage>
</organism>
<dbReference type="InterPro" id="IPR009351">
    <property type="entry name" value="AlkZ-like"/>
</dbReference>
<dbReference type="Proteomes" id="UP000198967">
    <property type="component" value="Unassembled WGS sequence"/>
</dbReference>
<keyword evidence="1" id="KW-0238">DNA-binding</keyword>
<evidence type="ECO:0000313" key="1">
    <source>
        <dbReference type="EMBL" id="SDF64274.1"/>
    </source>
</evidence>
<reference evidence="1 2" key="1">
    <citation type="submission" date="2016-10" db="EMBL/GenBank/DDBJ databases">
        <authorList>
            <person name="de Groot N.N."/>
        </authorList>
    </citation>
    <scope>NUCLEOTIDE SEQUENCE [LARGE SCALE GENOMIC DNA]</scope>
    <source>
        <strain evidence="1 2">CGMCC 4.3143</strain>
    </source>
</reference>
<dbReference type="OrthoDB" id="9148135at2"/>
<keyword evidence="2" id="KW-1185">Reference proteome</keyword>
<accession>A0A1G7MRC7</accession>
<dbReference type="AlphaFoldDB" id="A0A1G7MRC7"/>
<dbReference type="Pfam" id="PF06224">
    <property type="entry name" value="AlkZ-like"/>
    <property type="match status" value="1"/>
</dbReference>
<dbReference type="EMBL" id="FNBE01000006">
    <property type="protein sequence ID" value="SDF64274.1"/>
    <property type="molecule type" value="Genomic_DNA"/>
</dbReference>
<dbReference type="PANTHER" id="PTHR38479">
    <property type="entry name" value="LMO0824 PROTEIN"/>
    <property type="match status" value="1"/>
</dbReference>
<evidence type="ECO:0000313" key="2">
    <source>
        <dbReference type="Proteomes" id="UP000198967"/>
    </source>
</evidence>